<feature type="transmembrane region" description="Helical" evidence="9">
    <location>
        <begin position="436"/>
        <end position="455"/>
    </location>
</feature>
<keyword evidence="2" id="KW-0813">Transport</keyword>
<evidence type="ECO:0000256" key="9">
    <source>
        <dbReference type="SAM" id="Phobius"/>
    </source>
</evidence>
<dbReference type="InterPro" id="IPR002293">
    <property type="entry name" value="AA/rel_permease1"/>
</dbReference>
<evidence type="ECO:0000256" key="5">
    <source>
        <dbReference type="ARBA" id="ARBA00022847"/>
    </source>
</evidence>
<dbReference type="PANTHER" id="PTHR45826:SF8">
    <property type="entry name" value="CATIONIC AMINO ACID TRANSPORTER"/>
    <property type="match status" value="1"/>
</dbReference>
<proteinExistence type="inferred from homology"/>
<feature type="transmembrane region" description="Helical" evidence="9">
    <location>
        <begin position="370"/>
        <end position="392"/>
    </location>
</feature>
<feature type="transmembrane region" description="Helical" evidence="9">
    <location>
        <begin position="251"/>
        <end position="269"/>
    </location>
</feature>
<dbReference type="GO" id="GO:0005886">
    <property type="term" value="C:plasma membrane"/>
    <property type="evidence" value="ECO:0007669"/>
    <property type="project" value="UniProtKB-SubCell"/>
</dbReference>
<comment type="caution">
    <text evidence="10">The sequence shown here is derived from an EMBL/GenBank/DDBJ whole genome shotgun (WGS) entry which is preliminary data.</text>
</comment>
<keyword evidence="11" id="KW-1185">Reference proteome</keyword>
<evidence type="ECO:0000256" key="6">
    <source>
        <dbReference type="ARBA" id="ARBA00022989"/>
    </source>
</evidence>
<evidence type="ECO:0000313" key="11">
    <source>
        <dbReference type="Proteomes" id="UP000655225"/>
    </source>
</evidence>
<keyword evidence="3" id="KW-1003">Cell membrane</keyword>
<feature type="transmembrane region" description="Helical" evidence="9">
    <location>
        <begin position="141"/>
        <end position="167"/>
    </location>
</feature>
<accession>A0A835DF66</accession>
<feature type="transmembrane region" description="Helical" evidence="9">
    <location>
        <begin position="60"/>
        <end position="79"/>
    </location>
</feature>
<protein>
    <submittedName>
        <fullName evidence="10">Uncharacterized protein</fullName>
    </submittedName>
</protein>
<feature type="transmembrane region" description="Helical" evidence="9">
    <location>
        <begin position="344"/>
        <end position="364"/>
    </location>
</feature>
<evidence type="ECO:0000256" key="7">
    <source>
        <dbReference type="ARBA" id="ARBA00023136"/>
    </source>
</evidence>
<keyword evidence="7 9" id="KW-0472">Membrane</keyword>
<dbReference type="Proteomes" id="UP000655225">
    <property type="component" value="Unassembled WGS sequence"/>
</dbReference>
<dbReference type="OrthoDB" id="5982228at2759"/>
<dbReference type="PIRSF" id="PIRSF006060">
    <property type="entry name" value="AA_transporter"/>
    <property type="match status" value="1"/>
</dbReference>
<evidence type="ECO:0000313" key="10">
    <source>
        <dbReference type="EMBL" id="KAF8398552.1"/>
    </source>
</evidence>
<dbReference type="AlphaFoldDB" id="A0A835DF66"/>
<evidence type="ECO:0000256" key="1">
    <source>
        <dbReference type="ARBA" id="ARBA00004651"/>
    </source>
</evidence>
<evidence type="ECO:0000256" key="4">
    <source>
        <dbReference type="ARBA" id="ARBA00022692"/>
    </source>
</evidence>
<reference evidence="10 11" key="1">
    <citation type="submission" date="2020-04" db="EMBL/GenBank/DDBJ databases">
        <title>Plant Genome Project.</title>
        <authorList>
            <person name="Zhang R.-G."/>
        </authorList>
    </citation>
    <scope>NUCLEOTIDE SEQUENCE [LARGE SCALE GENOMIC DNA]</scope>
    <source>
        <strain evidence="10">YNK0</strain>
        <tissue evidence="10">Leaf</tissue>
    </source>
</reference>
<comment type="similarity">
    <text evidence="8">Belongs to the amino acid-polyamine-organocation (APC) superfamily. Polyamine:cation symporter (PHS) (TC 2.A.3.12) family.</text>
</comment>
<feature type="transmembrane region" description="Helical" evidence="9">
    <location>
        <begin position="412"/>
        <end position="430"/>
    </location>
</feature>
<keyword evidence="5" id="KW-0769">Symport</keyword>
<dbReference type="EMBL" id="JABCRI010000011">
    <property type="protein sequence ID" value="KAF8398552.1"/>
    <property type="molecule type" value="Genomic_DNA"/>
</dbReference>
<sequence>MAISPCASKSPYELLPQQQAPHTHTHTHTSKNQKKLTLIPLIFLIYFEVSGGPFGEEPAVKAAGPLFAILGFLIFPFIWSIPEALITAELATAYPGNGGYVIWADRAFGPFWGSLMGSWKFLSGVINNAAYPVLYMDYLKLVLPLFASGLPRYLAIAFSTLLLSFLNYTGLSIVGYTAVALATVSLFPFLLMALISIPRIHPRRWISLGQKGVKKDWNLYFNTLFWNLNFWDNASTLAGEVDRPQKTFPKALFSAGILTCLGYLIPLLSTTGSLTLNQEKWDDGFLADAADMIAGKWLKFWVEVGAVLSAIGLFEAQLSSSSYQLLGMADLGILPRFFALRSTWFNTPWVGILVSSLISLAVSYMDFTDIISSANFLYSLGMLLEFASFLWLRRKYPTLNRPFKVEMPMPALVIMCLIPTGFLIFVMAIATKIVYALSALLTIVGVILYFVMGLCKSKGWIEFSKDDCGE</sequence>
<name>A0A835DF66_TETSI</name>
<dbReference type="OMA" id="TGAPVHH"/>
<evidence type="ECO:0000256" key="3">
    <source>
        <dbReference type="ARBA" id="ARBA00022475"/>
    </source>
</evidence>
<keyword evidence="4 9" id="KW-0812">Transmembrane</keyword>
<feature type="transmembrane region" description="Helical" evidence="9">
    <location>
        <begin position="36"/>
        <end position="54"/>
    </location>
</feature>
<dbReference type="FunFam" id="1.20.1740.10:FF:000041">
    <property type="entry name" value="Amino acid permease, putative"/>
    <property type="match status" value="1"/>
</dbReference>
<evidence type="ECO:0000256" key="8">
    <source>
        <dbReference type="ARBA" id="ARBA00024041"/>
    </source>
</evidence>
<organism evidence="10 11">
    <name type="scientific">Tetracentron sinense</name>
    <name type="common">Spur-leaf</name>
    <dbReference type="NCBI Taxonomy" id="13715"/>
    <lineage>
        <taxon>Eukaryota</taxon>
        <taxon>Viridiplantae</taxon>
        <taxon>Streptophyta</taxon>
        <taxon>Embryophyta</taxon>
        <taxon>Tracheophyta</taxon>
        <taxon>Spermatophyta</taxon>
        <taxon>Magnoliopsida</taxon>
        <taxon>Trochodendrales</taxon>
        <taxon>Trochodendraceae</taxon>
        <taxon>Tetracentron</taxon>
    </lineage>
</organism>
<dbReference type="GO" id="GO:0015293">
    <property type="term" value="F:symporter activity"/>
    <property type="evidence" value="ECO:0007669"/>
    <property type="project" value="UniProtKB-KW"/>
</dbReference>
<dbReference type="Gene3D" id="1.20.1740.10">
    <property type="entry name" value="Amino acid/polyamine transporter I"/>
    <property type="match status" value="1"/>
</dbReference>
<dbReference type="PANTHER" id="PTHR45826">
    <property type="entry name" value="POLYAMINE TRANSPORTER PUT1"/>
    <property type="match status" value="1"/>
</dbReference>
<gene>
    <name evidence="10" type="ORF">HHK36_017483</name>
</gene>
<feature type="transmembrane region" description="Helical" evidence="9">
    <location>
        <begin position="173"/>
        <end position="195"/>
    </location>
</feature>
<dbReference type="GO" id="GO:0015203">
    <property type="term" value="F:polyamine transmembrane transporter activity"/>
    <property type="evidence" value="ECO:0007669"/>
    <property type="project" value="UniProtKB-ARBA"/>
</dbReference>
<keyword evidence="6 9" id="KW-1133">Transmembrane helix</keyword>
<dbReference type="InterPro" id="IPR044566">
    <property type="entry name" value="RMV1-like"/>
</dbReference>
<evidence type="ECO:0000256" key="2">
    <source>
        <dbReference type="ARBA" id="ARBA00022448"/>
    </source>
</evidence>
<dbReference type="Pfam" id="PF13520">
    <property type="entry name" value="AA_permease_2"/>
    <property type="match status" value="1"/>
</dbReference>
<comment type="subcellular location">
    <subcellularLocation>
        <location evidence="1">Cell membrane</location>
        <topology evidence="1">Multi-pass membrane protein</topology>
    </subcellularLocation>
</comment>